<evidence type="ECO:0000256" key="12">
    <source>
        <dbReference type="ARBA" id="ARBA00048552"/>
    </source>
</evidence>
<evidence type="ECO:0000256" key="4">
    <source>
        <dbReference type="ARBA" id="ARBA00022478"/>
    </source>
</evidence>
<feature type="compositionally biased region" description="Acidic residues" evidence="15">
    <location>
        <begin position="159"/>
        <end position="174"/>
    </location>
</feature>
<comment type="similarity">
    <text evidence="2 14">Belongs to the RNA polymerase beta' chain family.</text>
</comment>
<keyword evidence="9" id="KW-0460">Magnesium</keyword>
<dbReference type="Pfam" id="PF00623">
    <property type="entry name" value="RNA_pol_Rpb1_2"/>
    <property type="match status" value="1"/>
</dbReference>
<evidence type="ECO:0000256" key="2">
    <source>
        <dbReference type="ARBA" id="ARBA00006460"/>
    </source>
</evidence>
<evidence type="ECO:0000256" key="5">
    <source>
        <dbReference type="ARBA" id="ARBA00022679"/>
    </source>
</evidence>
<organism evidence="17 18">
    <name type="scientific">Polysphondylium violaceum</name>
    <dbReference type="NCBI Taxonomy" id="133409"/>
    <lineage>
        <taxon>Eukaryota</taxon>
        <taxon>Amoebozoa</taxon>
        <taxon>Evosea</taxon>
        <taxon>Eumycetozoa</taxon>
        <taxon>Dictyostelia</taxon>
        <taxon>Dictyosteliales</taxon>
        <taxon>Dictyosteliaceae</taxon>
        <taxon>Polysphondylium</taxon>
    </lineage>
</organism>
<dbReference type="Pfam" id="PF04998">
    <property type="entry name" value="RNA_pol_Rpb1_5"/>
    <property type="match status" value="1"/>
</dbReference>
<feature type="region of interest" description="Disordered" evidence="15">
    <location>
        <begin position="1298"/>
        <end position="1411"/>
    </location>
</feature>
<protein>
    <recommendedName>
        <fullName evidence="14">DNA-directed RNA polymerase subunit</fullName>
        <ecNumber evidence="14">2.7.7.6</ecNumber>
    </recommendedName>
</protein>
<evidence type="ECO:0000256" key="1">
    <source>
        <dbReference type="ARBA" id="ARBA00004123"/>
    </source>
</evidence>
<dbReference type="InterPro" id="IPR006592">
    <property type="entry name" value="RNA_pol_N"/>
</dbReference>
<dbReference type="Pfam" id="PF05000">
    <property type="entry name" value="RNA_pol_Rpb1_4"/>
    <property type="match status" value="1"/>
</dbReference>
<dbReference type="InterPro" id="IPR047107">
    <property type="entry name" value="DNA-dir_RNA_pol1_lsu_C"/>
</dbReference>
<dbReference type="InterPro" id="IPR007080">
    <property type="entry name" value="RNA_pol_Rpb1_1"/>
</dbReference>
<dbReference type="FunFam" id="1.10.150.390:FF:000005">
    <property type="entry name" value="DNA-directed RNA polymerase subunit"/>
    <property type="match status" value="1"/>
</dbReference>
<comment type="catalytic activity">
    <reaction evidence="12 14">
        <text>RNA(n) + a ribonucleoside 5'-triphosphate = RNA(n+1) + diphosphate</text>
        <dbReference type="Rhea" id="RHEA:21248"/>
        <dbReference type="Rhea" id="RHEA-COMP:14527"/>
        <dbReference type="Rhea" id="RHEA-COMP:17342"/>
        <dbReference type="ChEBI" id="CHEBI:33019"/>
        <dbReference type="ChEBI" id="CHEBI:61557"/>
        <dbReference type="ChEBI" id="CHEBI:140395"/>
        <dbReference type="EC" id="2.7.7.6"/>
    </reaction>
</comment>
<dbReference type="Gene3D" id="1.10.357.120">
    <property type="match status" value="1"/>
</dbReference>
<dbReference type="GO" id="GO:0005736">
    <property type="term" value="C:RNA polymerase I complex"/>
    <property type="evidence" value="ECO:0007669"/>
    <property type="project" value="TreeGrafter"/>
</dbReference>
<evidence type="ECO:0000256" key="8">
    <source>
        <dbReference type="ARBA" id="ARBA00022833"/>
    </source>
</evidence>
<proteinExistence type="inferred from homology"/>
<dbReference type="Gene3D" id="4.10.860.120">
    <property type="entry name" value="RNA polymerase II, clamp domain"/>
    <property type="match status" value="1"/>
</dbReference>
<dbReference type="InterPro" id="IPR007081">
    <property type="entry name" value="RNA_pol_Rpb1_5"/>
</dbReference>
<dbReference type="GO" id="GO:0003899">
    <property type="term" value="F:DNA-directed RNA polymerase activity"/>
    <property type="evidence" value="ECO:0007669"/>
    <property type="project" value="UniProtKB-EC"/>
</dbReference>
<keyword evidence="11" id="KW-0539">Nucleus</keyword>
<dbReference type="FunFam" id="2.40.40.20:FF:000019">
    <property type="entry name" value="DNA-directed RNA polymerase II subunit RPB1"/>
    <property type="match status" value="1"/>
</dbReference>
<dbReference type="SUPFAM" id="SSF64484">
    <property type="entry name" value="beta and beta-prime subunits of DNA dependent RNA-polymerase"/>
    <property type="match status" value="1"/>
</dbReference>
<dbReference type="InterPro" id="IPR038120">
    <property type="entry name" value="Rpb1_funnel_sf"/>
</dbReference>
<dbReference type="Gene3D" id="3.30.70.2850">
    <property type="match status" value="1"/>
</dbReference>
<dbReference type="InterPro" id="IPR007083">
    <property type="entry name" value="RNA_pol_Rpb1_4"/>
</dbReference>
<dbReference type="InterPro" id="IPR045867">
    <property type="entry name" value="DNA-dir_RpoC_beta_prime"/>
</dbReference>
<dbReference type="FunFam" id="4.10.860.120:FF:000006">
    <property type="entry name" value="DNA-directed RNA polymerase subunit"/>
    <property type="match status" value="1"/>
</dbReference>
<evidence type="ECO:0000313" key="18">
    <source>
        <dbReference type="Proteomes" id="UP000695562"/>
    </source>
</evidence>
<dbReference type="EC" id="2.7.7.6" evidence="14"/>
<sequence length="1616" mass="181569">MSFQNSNLIKNEISGVSFQFYTSEDIRKLSVKQIMEVESFDMLGGPVPSGLHDPALGPTGPPERCSVCSLDYIECPGHFGHIELAIPCYNPVIFTVLFKLLQSKCFNCHSFKHGKDTIKDYVDELKLLFKGDVVGAKKLRDLNAVKKLASGFKAKAEEEKNESDDDDEDEEMKDSDDFLNGGSQDKYVSEKKTTHFEEARRSVLKEFLGSNTAYGLPCNNCQGYSPRLRNGDASKSKVFIMPLSSRYKAKNENLANKGIKMKTKFSSVDEETEHGTWFAPWEIESHMKKLFENEKEILDLLFGHLVVNTSGNGKERFTKESNVESFFMRVFPVTPSRYRPPNFVNGRRGEHPQNNHYKGMMKCNRLIKSCIDSGEGKAKNLVNAVCDLQMHVNNMYDNSKSASLVNPVANGIKQILEKKEGLFRKHMMGKRVNYAARTVISPDISLETNEMGVPEYFAKTLTFPQPVTSFNFNQLAQAVINGPDKYPGANFIEDENGFLINLSKESHEKRVALSKTLLTSRPHAPRGINKKVYRHLLNGDYVLANRQPTLHKPGIMGHRVKVLGKNEKTLRMHYCNCSTYNADFDGDEMNIHFPQSLLASAEIREIAANNYQYLVPRNGAPIRGLIQDHILTGVLLTKRDTLFTKSEFQSILYASCWAINTKHPIQTPPPCIVKPMPLWSGKQLISAALNHLTIGRVQLNLEAPSKIPTKMWGLTGPEITRDSMVIIRDNEMLAGILDKGHFGAASYGLVHTCYELYDPDVAGSLLTLLGRMFTNYLSTRGFTCGVDDLLMKAKEEKFRAESLKKANEEGYTVATKFANAKEYNEIESREFLGKALQSEREVARLDGMLKKALNTYTSKIIDTLIPGGQRKAFPYNNFSLMTVSGAKGSVVNFSQVSCLLGQQELEGKRVPRMVSGKTLPSFQPYDPSARAGGFVMDRFLTGVRPQDYFFHCMAGREGLIDTAVKTSRSGYLQRCLIKHLEGLSVQYDNTVRDADGSVVQFNYGEDSLEIAKTPYLTKFQNIAENFNLFKSQFPYEQLVEQLSNPKVQQYIIDLKDDPELDPLMSKFSPSSDLGCVSESFLAALNKYVEQNPQKLIQTPTNKSGKIQEKDFRNIMYLYFNRSMVSPGEAVGLLCSQSIGEPSTQMTLNTFHLAGRGEANVTLGIPRLREIIMTASREPLTPLMEFQLNDPTDKVKTEKLAKYLELLRMSDLINEITVQESTKDIERHYDVEIQFTKNLKSIFELHRIESNADLTRIYESFIKAINRKVVRTTKMKNPDIGKGSKQKSDIDDEGQIEFQDESSTNDNHQDENANDSGSKKKKGTISNDDDSATAKQKNKKKQQVSYDEDEEQEDQEEQDSADEDDGSDSEKKKKKKKKSSTSSDSESSDESDDKDQQDSDSDSTNKNDSKSSAFNMKFNQSHLSFTITVATDCKKVLMLGIVEEEALKCVIKSCKGITRTFINEKQNNGVTEYSIQTEGVNLRELFQMKDKLKIDQLYTNDIGSILSKYGVEACRKAIVSEISNVFGAYGISVDKRHLTLLADYMTFEGGYKALNRNGIENNTSPFQKMSFETTFQFLARSTLMGDSDNVISPSSRIVLGQVVKSGTGCFEIVAPVS</sequence>
<comment type="function">
    <text evidence="13">DNA-dependent RNA polymerase catalyzes the transcription of DNA into RNA using the four ribonucleoside triphosphates as substrates. Largest and catalytic core component of RNA polymerase I which synthesizes ribosomal RNA precursors. Forms the polymerase active center together with the second largest subunit. A single stranded DNA template strand of the promoter is positioned within the central active site cleft of Pol I. A bridging helix emanates from RPA1 and crosses the cleft near the catalytic site and is thought to promote translocation of Pol I by acting as a ratchet that moves the RNA-DNA hybrid through the active site by switching from straight to bent conformations at each step of nucleotide addition.</text>
</comment>
<dbReference type="InterPro" id="IPR000722">
    <property type="entry name" value="RNA_pol_asu"/>
</dbReference>
<dbReference type="Proteomes" id="UP000695562">
    <property type="component" value="Unassembled WGS sequence"/>
</dbReference>
<evidence type="ECO:0000259" key="16">
    <source>
        <dbReference type="SMART" id="SM00663"/>
    </source>
</evidence>
<evidence type="ECO:0000256" key="10">
    <source>
        <dbReference type="ARBA" id="ARBA00023163"/>
    </source>
</evidence>
<dbReference type="PANTHER" id="PTHR19376">
    <property type="entry name" value="DNA-DIRECTED RNA POLYMERASE"/>
    <property type="match status" value="1"/>
</dbReference>
<keyword evidence="18" id="KW-1185">Reference proteome</keyword>
<evidence type="ECO:0000313" key="17">
    <source>
        <dbReference type="EMBL" id="KAF2072418.1"/>
    </source>
</evidence>
<evidence type="ECO:0000256" key="3">
    <source>
        <dbReference type="ARBA" id="ARBA00011251"/>
    </source>
</evidence>
<dbReference type="FunFam" id="3.30.1490.180:FF:000003">
    <property type="entry name" value="DNA-directed RNA polymerase subunit"/>
    <property type="match status" value="1"/>
</dbReference>
<keyword evidence="7" id="KW-0479">Metal-binding</keyword>
<dbReference type="Gene3D" id="1.10.150.390">
    <property type="match status" value="1"/>
</dbReference>
<keyword evidence="5 14" id="KW-0808">Transferase</keyword>
<dbReference type="InterPro" id="IPR015699">
    <property type="entry name" value="DNA-dir_RNA_pol1_lsu_N"/>
</dbReference>
<comment type="subcellular location">
    <subcellularLocation>
        <location evidence="1">Nucleus</location>
    </subcellularLocation>
</comment>
<feature type="compositionally biased region" description="Acidic residues" evidence="15">
    <location>
        <begin position="1385"/>
        <end position="1400"/>
    </location>
</feature>
<keyword evidence="4 14" id="KW-0240">DNA-directed RNA polymerase</keyword>
<dbReference type="CDD" id="cd01435">
    <property type="entry name" value="RNAP_I_RPA1_N"/>
    <property type="match status" value="1"/>
</dbReference>
<dbReference type="Pfam" id="PF04997">
    <property type="entry name" value="RNA_pol_Rpb1_1"/>
    <property type="match status" value="1"/>
</dbReference>
<dbReference type="Gene3D" id="3.30.1490.180">
    <property type="entry name" value="RNA polymerase ii"/>
    <property type="match status" value="1"/>
</dbReference>
<evidence type="ECO:0000256" key="14">
    <source>
        <dbReference type="RuleBase" id="RU004279"/>
    </source>
</evidence>
<dbReference type="Pfam" id="PF04983">
    <property type="entry name" value="RNA_pol_Rpb1_3"/>
    <property type="match status" value="1"/>
</dbReference>
<dbReference type="GO" id="GO:0003677">
    <property type="term" value="F:DNA binding"/>
    <property type="evidence" value="ECO:0007669"/>
    <property type="project" value="InterPro"/>
</dbReference>
<evidence type="ECO:0000256" key="6">
    <source>
        <dbReference type="ARBA" id="ARBA00022695"/>
    </source>
</evidence>
<evidence type="ECO:0000256" key="13">
    <source>
        <dbReference type="ARBA" id="ARBA00053996"/>
    </source>
</evidence>
<keyword evidence="10 14" id="KW-0804">Transcription</keyword>
<dbReference type="GO" id="GO:0006351">
    <property type="term" value="P:DNA-templated transcription"/>
    <property type="evidence" value="ECO:0007669"/>
    <property type="project" value="InterPro"/>
</dbReference>
<evidence type="ECO:0000256" key="7">
    <source>
        <dbReference type="ARBA" id="ARBA00022723"/>
    </source>
</evidence>
<dbReference type="GO" id="GO:0046872">
    <property type="term" value="F:metal ion binding"/>
    <property type="evidence" value="ECO:0007669"/>
    <property type="project" value="UniProtKB-KW"/>
</dbReference>
<dbReference type="Gene3D" id="1.10.274.100">
    <property type="entry name" value="RNA polymerase Rpb1, domain 3"/>
    <property type="match status" value="1"/>
</dbReference>
<dbReference type="Gene3D" id="6.10.250.2940">
    <property type="match status" value="1"/>
</dbReference>
<comment type="caution">
    <text evidence="17">The sequence shown here is derived from an EMBL/GenBank/DDBJ whole genome shotgun (WGS) entry which is preliminary data.</text>
</comment>
<accession>A0A8J4UZ34</accession>
<dbReference type="PANTHER" id="PTHR19376:SF11">
    <property type="entry name" value="DNA-DIRECTED RNA POLYMERASE I SUBUNIT RPA1"/>
    <property type="match status" value="1"/>
</dbReference>
<dbReference type="InterPro" id="IPR007066">
    <property type="entry name" value="RNA_pol_Rpb1_3"/>
</dbReference>
<dbReference type="OrthoDB" id="270392at2759"/>
<evidence type="ECO:0000256" key="15">
    <source>
        <dbReference type="SAM" id="MobiDB-lite"/>
    </source>
</evidence>
<dbReference type="InterPro" id="IPR042102">
    <property type="entry name" value="RNA_pol_Rpb1_3_sf"/>
</dbReference>
<dbReference type="CDD" id="cd02735">
    <property type="entry name" value="RNAP_I_Rpa1_C"/>
    <property type="match status" value="1"/>
</dbReference>
<evidence type="ECO:0000256" key="9">
    <source>
        <dbReference type="ARBA" id="ARBA00022842"/>
    </source>
</evidence>
<dbReference type="EMBL" id="AJWJ01000282">
    <property type="protein sequence ID" value="KAF2072418.1"/>
    <property type="molecule type" value="Genomic_DNA"/>
</dbReference>
<dbReference type="Gene3D" id="1.10.132.30">
    <property type="match status" value="1"/>
</dbReference>
<dbReference type="Gene3D" id="2.40.40.20">
    <property type="match status" value="1"/>
</dbReference>
<keyword evidence="8" id="KW-0862">Zinc</keyword>
<evidence type="ECO:0000256" key="11">
    <source>
        <dbReference type="ARBA" id="ARBA00023242"/>
    </source>
</evidence>
<name>A0A8J4UZ34_9MYCE</name>
<feature type="compositionally biased region" description="Acidic residues" evidence="15">
    <location>
        <begin position="1345"/>
        <end position="1366"/>
    </location>
</feature>
<gene>
    <name evidence="17" type="ORF">CYY_006276</name>
</gene>
<comment type="subunit">
    <text evidence="3">Component of the RNA polymerase I (Pol I) complex consisting of at least 13 subunits.</text>
</comment>
<reference evidence="17" key="1">
    <citation type="submission" date="2020-01" db="EMBL/GenBank/DDBJ databases">
        <title>Development of genomics and gene disruption for Polysphondylium violaceum indicates a role for the polyketide synthase stlB in stalk morphogenesis.</title>
        <authorList>
            <person name="Narita B."/>
            <person name="Kawabe Y."/>
            <person name="Kin K."/>
            <person name="Saito T."/>
            <person name="Gibbs R."/>
            <person name="Kuspa A."/>
            <person name="Muzny D."/>
            <person name="Queller D."/>
            <person name="Richards S."/>
            <person name="Strassman J."/>
            <person name="Sucgang R."/>
            <person name="Worley K."/>
            <person name="Schaap P."/>
        </authorList>
    </citation>
    <scope>NUCLEOTIDE SEQUENCE</scope>
    <source>
        <strain evidence="17">QSvi11</strain>
    </source>
</reference>
<feature type="domain" description="RNA polymerase N-terminal" evidence="16">
    <location>
        <begin position="324"/>
        <end position="637"/>
    </location>
</feature>
<keyword evidence="6 14" id="KW-0548">Nucleotidyltransferase</keyword>
<dbReference type="SMART" id="SM00663">
    <property type="entry name" value="RPOLA_N"/>
    <property type="match status" value="1"/>
</dbReference>
<feature type="region of interest" description="Disordered" evidence="15">
    <location>
        <begin position="156"/>
        <end position="185"/>
    </location>
</feature>
<dbReference type="InterPro" id="IPR044893">
    <property type="entry name" value="RNA_pol_Rpb1_clamp_domain"/>
</dbReference>